<dbReference type="CDD" id="cd22641">
    <property type="entry name" value="C24-like"/>
    <property type="match status" value="1"/>
</dbReference>
<evidence type="ECO:0000313" key="2">
    <source>
        <dbReference type="EMBL" id="UPQ76164.1"/>
    </source>
</evidence>
<name>A0ABY4K5V8_9FLAO</name>
<dbReference type="Pfam" id="PF07484">
    <property type="entry name" value="Collar"/>
    <property type="match status" value="1"/>
</dbReference>
<dbReference type="InterPro" id="IPR037053">
    <property type="entry name" value="Phage_tail_collar_dom_sf"/>
</dbReference>
<evidence type="ECO:0000259" key="1">
    <source>
        <dbReference type="Pfam" id="PF07484"/>
    </source>
</evidence>
<evidence type="ECO:0000313" key="3">
    <source>
        <dbReference type="Proteomes" id="UP000830552"/>
    </source>
</evidence>
<organism evidence="2 3">
    <name type="scientific">Chryseobacterium nepalense</name>
    <dbReference type="NCBI Taxonomy" id="1854498"/>
    <lineage>
        <taxon>Bacteria</taxon>
        <taxon>Pseudomonadati</taxon>
        <taxon>Bacteroidota</taxon>
        <taxon>Flavobacteriia</taxon>
        <taxon>Flavobacteriales</taxon>
        <taxon>Weeksellaceae</taxon>
        <taxon>Chryseobacterium group</taxon>
        <taxon>Chryseobacterium</taxon>
    </lineage>
</organism>
<accession>A0ABY4K5V8</accession>
<reference evidence="2" key="1">
    <citation type="submission" date="2022-04" db="EMBL/GenBank/DDBJ databases">
        <title>Evolutionary, genomic, and biogeographic characterization of Chryseobacterium nepalense represented by a plastic-degrading bacterium AC3.</title>
        <authorList>
            <person name="Yin Z."/>
            <person name="Liu X."/>
            <person name="Wang D."/>
            <person name="Xie Z."/>
        </authorList>
    </citation>
    <scope>NUCLEOTIDE SEQUENCE</scope>
    <source>
        <strain evidence="2">AC3</strain>
    </source>
</reference>
<dbReference type="Proteomes" id="UP000830552">
    <property type="component" value="Chromosome"/>
</dbReference>
<dbReference type="Gene3D" id="3.90.1340.10">
    <property type="entry name" value="Phage tail collar domain"/>
    <property type="match status" value="1"/>
</dbReference>
<dbReference type="EMBL" id="CP096203">
    <property type="protein sequence ID" value="UPQ76164.1"/>
    <property type="molecule type" value="Genomic_DNA"/>
</dbReference>
<sequence>MNKEIFYCSLDQFDSFNTVINPWADSRKEGTIKLEIKNPELPLMSFDRFKGSFMRIRNKTILQIIPGNNDLLFGNNTLSVNMFLNISLIAESGKNNFILFDIKLDEFLITFYLIKNSEKSNTAEIYIDCRMTGDNEEIFDVINQKTGIEINLDYWYNVNLNINKKGVLEISVLYINSVLHSGNISERLAGSYQLDLKELIDNDNINFRKIHALNFGSENNKGEFNLSDLYLFKGLNEEELWAYIEKGVNVSSKYTYRSRINFEIFTDYQGEEYKGIQVFDRRNEKYILKLLPDRYSFASRAGNSSIIIKLKKGFFTVSDKENLFKIKEEKDELQISMDFNDNLLEYGLPHIKAVSIANTENLFVQCEITDITVFENNNPVEVCESLSMDKLIFIKDLSKKTTVPLEAMMLGEPSFEIKPDTEILVQLNLINKSGNDLKFIHQESRGIKGRLKIHSIFWKQLIPKDAVSLIKIEARRISGNALTEIKELVFKCSQNEVFLETNQDFILKKDELIRFKISGLKINGISELTPPGAYPFQIQFENIEDYNDGSIPFTIGLIAEKALSCPVGSIVAFYTRDIPENWLLCDGQRVDAKLYPELYNLLQHRNVPDLRNRFLVGAGDNYPLGSTGGQESVTLQTSQIPAHTHHIKGIQSNYEPFKEIDLGWTQREEMHGVYGTDRTVYYYGKDSARSTTFFNTKTSTPIQSTGEGLSHENRPPYHAVYYIIKAK</sequence>
<dbReference type="SUPFAM" id="SSF88874">
    <property type="entry name" value="Receptor-binding domain of short tail fibre protein gp12"/>
    <property type="match status" value="1"/>
</dbReference>
<dbReference type="InterPro" id="IPR011083">
    <property type="entry name" value="Phage_tail_collar_dom"/>
</dbReference>
<protein>
    <submittedName>
        <fullName evidence="2">Tail fiber protein</fullName>
    </submittedName>
</protein>
<gene>
    <name evidence="2" type="ORF">M0D58_01140</name>
</gene>
<dbReference type="RefSeq" id="WP_248392881.1">
    <property type="nucleotide sequence ID" value="NZ_CP096203.1"/>
</dbReference>
<keyword evidence="3" id="KW-1185">Reference proteome</keyword>
<proteinExistence type="predicted"/>
<feature type="domain" description="Phage tail collar" evidence="1">
    <location>
        <begin position="568"/>
        <end position="615"/>
    </location>
</feature>